<comment type="caution">
    <text evidence="6">Lacks conserved residue(s) required for the propagation of feature annotation.</text>
</comment>
<evidence type="ECO:0000256" key="6">
    <source>
        <dbReference type="HAMAP-Rule" id="MF_00031"/>
    </source>
</evidence>
<dbReference type="InterPro" id="IPR000085">
    <property type="entry name" value="RuvA"/>
</dbReference>
<dbReference type="InterPro" id="IPR003583">
    <property type="entry name" value="Hlx-hairpin-Hlx_DNA-bd_motif"/>
</dbReference>
<keyword evidence="8" id="KW-0067">ATP-binding</keyword>
<name>A0A081NWV0_9BACL</name>
<dbReference type="Pfam" id="PF14520">
    <property type="entry name" value="HHH_5"/>
    <property type="match status" value="1"/>
</dbReference>
<dbReference type="GO" id="GO:0005524">
    <property type="term" value="F:ATP binding"/>
    <property type="evidence" value="ECO:0007669"/>
    <property type="project" value="InterPro"/>
</dbReference>
<dbReference type="SUPFAM" id="SSF50249">
    <property type="entry name" value="Nucleic acid-binding proteins"/>
    <property type="match status" value="1"/>
</dbReference>
<dbReference type="SUPFAM" id="SSF46929">
    <property type="entry name" value="DNA helicase RuvA subunit, C-terminal domain"/>
    <property type="match status" value="1"/>
</dbReference>
<reference evidence="8 9" key="1">
    <citation type="submission" date="2014-06" db="EMBL/GenBank/DDBJ databases">
        <title>Draft genome sequence of Paenibacillus sp. MSt1.</title>
        <authorList>
            <person name="Aw Y.K."/>
            <person name="Ong K.S."/>
            <person name="Gan H.M."/>
            <person name="Lee S.M."/>
        </authorList>
    </citation>
    <scope>NUCLEOTIDE SEQUENCE [LARGE SCALE GENOMIC DNA]</scope>
    <source>
        <strain evidence="8 9">MSt1</strain>
    </source>
</reference>
<keyword evidence="5 6" id="KW-0234">DNA repair</keyword>
<dbReference type="eggNOG" id="COG0632">
    <property type="taxonomic scope" value="Bacteria"/>
</dbReference>
<dbReference type="Gene3D" id="2.40.50.140">
    <property type="entry name" value="Nucleic acid-binding proteins"/>
    <property type="match status" value="1"/>
</dbReference>
<comment type="subunit">
    <text evidence="6">Homotetramer. Forms an RuvA(8)-RuvB(12)-Holliday junction (HJ) complex. HJ DNA is sandwiched between 2 RuvA tetramers; dsDNA enters through RuvA and exits via RuvB. An RuvB hexamer assembles on each DNA strand where it exits the tetramer. Each RuvB hexamer is contacted by two RuvA subunits (via domain III) on 2 adjacent RuvB subunits; this complex drives branch migration. In the full resolvosome a probable DNA-RuvA(4)-RuvB(12)-RuvC(2) complex forms which resolves the HJ.</text>
</comment>
<dbReference type="Gene3D" id="1.10.8.10">
    <property type="entry name" value="DNA helicase RuvA subunit, C-terminal domain"/>
    <property type="match status" value="1"/>
</dbReference>
<comment type="similarity">
    <text evidence="6">Belongs to the RuvA family.</text>
</comment>
<dbReference type="SUPFAM" id="SSF47781">
    <property type="entry name" value="RuvA domain 2-like"/>
    <property type="match status" value="1"/>
</dbReference>
<comment type="domain">
    <text evidence="6">Has three domains with a flexible linker between the domains II and III and assumes an 'L' shape. Domain III is highly mobile and contacts RuvB.</text>
</comment>
<dbReference type="Pfam" id="PF01330">
    <property type="entry name" value="RuvA_N"/>
    <property type="match status" value="1"/>
</dbReference>
<dbReference type="Pfam" id="PF07499">
    <property type="entry name" value="RuvA_C"/>
    <property type="match status" value="1"/>
</dbReference>
<keyword evidence="2 6" id="KW-0227">DNA damage</keyword>
<dbReference type="GO" id="GO:0048476">
    <property type="term" value="C:Holliday junction resolvase complex"/>
    <property type="evidence" value="ECO:0007669"/>
    <property type="project" value="UniProtKB-UniRule"/>
</dbReference>
<dbReference type="RefSeq" id="WP_036689930.1">
    <property type="nucleotide sequence ID" value="NZ_JNVM01000030.1"/>
</dbReference>
<dbReference type="AlphaFoldDB" id="A0A081NWV0"/>
<evidence type="ECO:0000256" key="2">
    <source>
        <dbReference type="ARBA" id="ARBA00022763"/>
    </source>
</evidence>
<comment type="function">
    <text evidence="6">The RuvA-RuvB-RuvC complex processes Holliday junction (HJ) DNA during genetic recombination and DNA repair, while the RuvA-RuvB complex plays an important role in the rescue of blocked DNA replication forks via replication fork reversal (RFR). RuvA specifically binds to HJ cruciform DNA, conferring on it an open structure. The RuvB hexamer acts as an ATP-dependent pump, pulling dsDNA into and through the RuvAB complex. HJ branch migration allows RuvC to scan DNA until it finds its consensus sequence, where it cleaves and resolves the cruciform DNA.</text>
</comment>
<sequence length="213" mass="22606">MIDFLRGTVAHRETEYVVLDVRGVGYRVFCANPYAVGAGKDGAEVTMYIHYHVREDAHLLFGFSSREEQSLFRLLLDVNGIGPKVAIGVLAGGRPEVIAAAIGQENLSFLTKLPGIGKKTAQRMVLDLKDKLGAWTSAEADGSGFGLLEIAAAGPTASGAWGEAKAALLALGYTEAEADRAGQTVKPKLKGDETADAVTKLALQALFQQSLMK</sequence>
<dbReference type="GO" id="GO:0005737">
    <property type="term" value="C:cytoplasm"/>
    <property type="evidence" value="ECO:0007669"/>
    <property type="project" value="UniProtKB-SubCell"/>
</dbReference>
<dbReference type="InterPro" id="IPR012340">
    <property type="entry name" value="NA-bd_OB-fold"/>
</dbReference>
<dbReference type="SMART" id="SM00278">
    <property type="entry name" value="HhH1"/>
    <property type="match status" value="2"/>
</dbReference>
<accession>A0A081NWV0</accession>
<dbReference type="HAMAP" id="MF_00031">
    <property type="entry name" value="DNA_HJ_migration_RuvA"/>
    <property type="match status" value="1"/>
</dbReference>
<dbReference type="InterPro" id="IPR036267">
    <property type="entry name" value="RuvA_C_sf"/>
</dbReference>
<dbReference type="GO" id="GO:0000400">
    <property type="term" value="F:four-way junction DNA binding"/>
    <property type="evidence" value="ECO:0007669"/>
    <property type="project" value="UniProtKB-UniRule"/>
</dbReference>
<dbReference type="InterPro" id="IPR013849">
    <property type="entry name" value="DNA_helicase_Holl-junc_RuvA_I"/>
</dbReference>
<comment type="caution">
    <text evidence="8">The sequence shown here is derived from an EMBL/GenBank/DDBJ whole genome shotgun (WGS) entry which is preliminary data.</text>
</comment>
<dbReference type="GO" id="GO:0006281">
    <property type="term" value="P:DNA repair"/>
    <property type="evidence" value="ECO:0007669"/>
    <property type="project" value="UniProtKB-UniRule"/>
</dbReference>
<evidence type="ECO:0000256" key="4">
    <source>
        <dbReference type="ARBA" id="ARBA00023172"/>
    </source>
</evidence>
<organism evidence="8 9">
    <name type="scientific">Paenibacillus tyrfis</name>
    <dbReference type="NCBI Taxonomy" id="1501230"/>
    <lineage>
        <taxon>Bacteria</taxon>
        <taxon>Bacillati</taxon>
        <taxon>Bacillota</taxon>
        <taxon>Bacilli</taxon>
        <taxon>Bacillales</taxon>
        <taxon>Paenibacillaceae</taxon>
        <taxon>Paenibacillus</taxon>
    </lineage>
</organism>
<feature type="domain" description="Helix-hairpin-helix DNA-binding motif class 1" evidence="7">
    <location>
        <begin position="73"/>
        <end position="92"/>
    </location>
</feature>
<dbReference type="InterPro" id="IPR010994">
    <property type="entry name" value="RuvA_2-like"/>
</dbReference>
<proteinExistence type="inferred from homology"/>
<evidence type="ECO:0000313" key="9">
    <source>
        <dbReference type="Proteomes" id="UP000028123"/>
    </source>
</evidence>
<dbReference type="Gene3D" id="1.10.150.20">
    <property type="entry name" value="5' to 3' exonuclease, C-terminal subdomain"/>
    <property type="match status" value="1"/>
</dbReference>
<dbReference type="GO" id="GO:0009379">
    <property type="term" value="C:Holliday junction helicase complex"/>
    <property type="evidence" value="ECO:0007669"/>
    <property type="project" value="InterPro"/>
</dbReference>
<dbReference type="InterPro" id="IPR011114">
    <property type="entry name" value="RuvA_C"/>
</dbReference>
<protein>
    <recommendedName>
        <fullName evidence="6">Holliday junction branch migration complex subunit RuvA</fullName>
    </recommendedName>
</protein>
<dbReference type="OrthoDB" id="5293449at2"/>
<dbReference type="GO" id="GO:0006310">
    <property type="term" value="P:DNA recombination"/>
    <property type="evidence" value="ECO:0007669"/>
    <property type="project" value="UniProtKB-UniRule"/>
</dbReference>
<evidence type="ECO:0000256" key="3">
    <source>
        <dbReference type="ARBA" id="ARBA00023125"/>
    </source>
</evidence>
<evidence type="ECO:0000259" key="7">
    <source>
        <dbReference type="SMART" id="SM00278"/>
    </source>
</evidence>
<feature type="region of interest" description="Domain I" evidence="6">
    <location>
        <begin position="1"/>
        <end position="64"/>
    </location>
</feature>
<evidence type="ECO:0000256" key="5">
    <source>
        <dbReference type="ARBA" id="ARBA00023204"/>
    </source>
</evidence>
<keyword evidence="3 6" id="KW-0238">DNA-binding</keyword>
<feature type="region of interest" description="Domain III" evidence="6">
    <location>
        <begin position="156"/>
        <end position="213"/>
    </location>
</feature>
<dbReference type="GO" id="GO:0009378">
    <property type="term" value="F:four-way junction helicase activity"/>
    <property type="evidence" value="ECO:0007669"/>
    <property type="project" value="InterPro"/>
</dbReference>
<keyword evidence="8" id="KW-0347">Helicase</keyword>
<evidence type="ECO:0000313" key="8">
    <source>
        <dbReference type="EMBL" id="KEQ22923.1"/>
    </source>
</evidence>
<comment type="subcellular location">
    <subcellularLocation>
        <location evidence="6">Cytoplasm</location>
    </subcellularLocation>
</comment>
<dbReference type="CDD" id="cd14332">
    <property type="entry name" value="UBA_RuvA_C"/>
    <property type="match status" value="1"/>
</dbReference>
<evidence type="ECO:0000256" key="1">
    <source>
        <dbReference type="ARBA" id="ARBA00022490"/>
    </source>
</evidence>
<gene>
    <name evidence="6" type="primary">ruvA</name>
    <name evidence="8" type="ORF">ET33_20225</name>
</gene>
<dbReference type="Proteomes" id="UP000028123">
    <property type="component" value="Unassembled WGS sequence"/>
</dbReference>
<keyword evidence="9" id="KW-1185">Reference proteome</keyword>
<dbReference type="NCBIfam" id="TIGR00084">
    <property type="entry name" value="ruvA"/>
    <property type="match status" value="1"/>
</dbReference>
<keyword evidence="8" id="KW-0378">Hydrolase</keyword>
<keyword evidence="1 6" id="KW-0963">Cytoplasm</keyword>
<keyword evidence="8" id="KW-0547">Nucleotide-binding</keyword>
<dbReference type="EMBL" id="JNVM01000030">
    <property type="protein sequence ID" value="KEQ22923.1"/>
    <property type="molecule type" value="Genomic_DNA"/>
</dbReference>
<keyword evidence="4 6" id="KW-0233">DNA recombination</keyword>
<feature type="domain" description="Helix-hairpin-helix DNA-binding motif class 1" evidence="7">
    <location>
        <begin position="108"/>
        <end position="127"/>
    </location>
</feature>